<feature type="region of interest" description="Disordered" evidence="1">
    <location>
        <begin position="316"/>
        <end position="366"/>
    </location>
</feature>
<reference evidence="3 4" key="1">
    <citation type="submission" date="2009-04" db="EMBL/GenBank/DDBJ databases">
        <authorList>
            <person name="Qin X."/>
            <person name="Bachman B."/>
            <person name="Battles P."/>
            <person name="Bell A."/>
            <person name="Bess C."/>
            <person name="Bickham C."/>
            <person name="Chaboub L."/>
            <person name="Chen D."/>
            <person name="Coyle M."/>
            <person name="Deiros D.R."/>
            <person name="Dinh H."/>
            <person name="Forbes L."/>
            <person name="Fowler G."/>
            <person name="Francisco L."/>
            <person name="Fu Q."/>
            <person name="Gubbala S."/>
            <person name="Hale W."/>
            <person name="Han Y."/>
            <person name="Hemphill L."/>
            <person name="Highlander S.K."/>
            <person name="Hirani K."/>
            <person name="Hogues M."/>
            <person name="Jackson L."/>
            <person name="Jakkamsetti A."/>
            <person name="Javaid M."/>
            <person name="Jiang H."/>
            <person name="Korchina V."/>
            <person name="Kovar C."/>
            <person name="Lara F."/>
            <person name="Lee S."/>
            <person name="Mata R."/>
            <person name="Mathew T."/>
            <person name="Moen C."/>
            <person name="Morales K."/>
            <person name="Munidasa M."/>
            <person name="Nazareth L."/>
            <person name="Ngo R."/>
            <person name="Nguyen L."/>
            <person name="Okwuonu G."/>
            <person name="Ongeri F."/>
            <person name="Patil S."/>
            <person name="Petrosino J."/>
            <person name="Pham C."/>
            <person name="Pham P."/>
            <person name="Pu L.-L."/>
            <person name="Puazo M."/>
            <person name="Raj R."/>
            <person name="Reid J."/>
            <person name="Rouhana J."/>
            <person name="Saada N."/>
            <person name="Shang Y."/>
            <person name="Simmons D."/>
            <person name="Thornton R."/>
            <person name="Warren J."/>
            <person name="Weissenberger G."/>
            <person name="Zhang J."/>
            <person name="Zhang L."/>
            <person name="Zhou C."/>
            <person name="Zhu D."/>
            <person name="Muzny D."/>
            <person name="Worley K."/>
            <person name="Gibbs R."/>
        </authorList>
    </citation>
    <scope>NUCLEOTIDE SEQUENCE [LARGE SCALE GENOMIC DNA]</scope>
    <source>
        <strain evidence="3 4">ATCC 43531</strain>
    </source>
</reference>
<feature type="compositionally biased region" description="Pro residues" evidence="1">
    <location>
        <begin position="326"/>
        <end position="348"/>
    </location>
</feature>
<gene>
    <name evidence="3" type="ORF">HMPREF0908_0370</name>
</gene>
<evidence type="ECO:0000256" key="1">
    <source>
        <dbReference type="SAM" id="MobiDB-lite"/>
    </source>
</evidence>
<dbReference type="EMBL" id="ACLA01000005">
    <property type="protein sequence ID" value="EEQ49302.1"/>
    <property type="molecule type" value="Genomic_DNA"/>
</dbReference>
<dbReference type="InterPro" id="IPR025235">
    <property type="entry name" value="DUF4178"/>
</dbReference>
<accession>C4V1H6</accession>
<protein>
    <recommendedName>
        <fullName evidence="2">DUF4178 domain-containing protein</fullName>
    </recommendedName>
</protein>
<evidence type="ECO:0000313" key="3">
    <source>
        <dbReference type="EMBL" id="EEQ49302.1"/>
    </source>
</evidence>
<feature type="domain" description="DUF4178" evidence="2">
    <location>
        <begin position="13"/>
        <end position="133"/>
    </location>
</feature>
<dbReference type="Pfam" id="PF13785">
    <property type="entry name" value="DUF4178"/>
    <property type="match status" value="1"/>
</dbReference>
<dbReference type="AlphaFoldDB" id="C4V1H6"/>
<proteinExistence type="predicted"/>
<dbReference type="HOGENOM" id="CLU_743571_0_0_9"/>
<sequence length="396" mass="43241">MSIEFDCWSGIIIGGVRYIIVEKICYREQNGSDTWTEYGLTLEEDKDSEARMWLSISADGAECTLSTPVARVVPAKSYRLIDAGIEVVTSALGDTEASYGDCAAYEQYEIDDNQYFFLEDWDGSKYGSRGVRIDAHLIQSFDPGPQKRHGFLTKKQKAILSKLFSSSAVWGVTIFLVVIMLDVDLDINSIHDIRRTFGFPYALHERLSDAPYYTEEPAEGDAQVYRASIDKNAAALDLIEGLGGYVDEIAESDTDAPQQLIFLRAEKENLQISDDGEGKARIVVSHAPLPADRVASVTARTLGHYAETVRGWSETGRRGVVEPGPNEAPLPLPRSIYAPPPKTPPAAPAAPASTAAPSDAAAAQDKSSIMTRAEWVEKMQAASDGRAVKPSLHLAH</sequence>
<name>C4V1H6_9FIRM</name>
<feature type="compositionally biased region" description="Low complexity" evidence="1">
    <location>
        <begin position="349"/>
        <end position="363"/>
    </location>
</feature>
<dbReference type="RefSeq" id="WP_006690634.1">
    <property type="nucleotide sequence ID" value="NZ_GG694007.1"/>
</dbReference>
<dbReference type="STRING" id="638302.HMPREF0908_0370"/>
<organism evidence="3 4">
    <name type="scientific">Selenomonas flueggei ATCC 43531</name>
    <dbReference type="NCBI Taxonomy" id="638302"/>
    <lineage>
        <taxon>Bacteria</taxon>
        <taxon>Bacillati</taxon>
        <taxon>Bacillota</taxon>
        <taxon>Negativicutes</taxon>
        <taxon>Selenomonadales</taxon>
        <taxon>Selenomonadaceae</taxon>
        <taxon>Selenomonas</taxon>
    </lineage>
</organism>
<comment type="caution">
    <text evidence="3">The sequence shown here is derived from an EMBL/GenBank/DDBJ whole genome shotgun (WGS) entry which is preliminary data.</text>
</comment>
<dbReference type="Proteomes" id="UP000005309">
    <property type="component" value="Unassembled WGS sequence"/>
</dbReference>
<evidence type="ECO:0000313" key="4">
    <source>
        <dbReference type="Proteomes" id="UP000005309"/>
    </source>
</evidence>
<evidence type="ECO:0000259" key="2">
    <source>
        <dbReference type="Pfam" id="PF13785"/>
    </source>
</evidence>
<dbReference type="OrthoDB" id="1630589at2"/>
<keyword evidence="4" id="KW-1185">Reference proteome</keyword>